<evidence type="ECO:0000313" key="2">
    <source>
        <dbReference type="Proteomes" id="UP001164539"/>
    </source>
</evidence>
<sequence>MDERAPIVLTKIVVLLFLFPLCQLGSEFKIQSAAELSGYYPTSPLGTVNVSRLPNEEVEAFNKIVLSLELVPVFRMKETSCDEDQFLSSIFIGCTESDNNNERHINNITMESARLTGKIPEYVADLTYLEKLDLSNNKLSGSIPDELGDLSNLTILDLSQNRLTGNIPSSLGKLKNLRELSLFQNLLSGNIPASLGSLSSLTILRLWANILSGPIPAELGNLTQLRRLALDENGLTGKAPPELGKLSNLRHLGISSNNIIGELPKEYDNLRNLEIFAVCGNSLSGAIPRYIANWKNLSVLDLIGNDFKGELPQEIFNMSNLEILRVANLKNPGLAFPISANLTSIFTLILRDCNITGVIPSYISDWSSQSLKNLDLSFNDLSGGIPDGFKQASLYKLFLTGNMLNGTFPTWIYKTVEVLGDISYNNFTFPDELQMDLGYNNPKNATDLHQTKINIEPRNKTFDQEIMQKHCNREKPKYHSLFINAGAEEITIERNRYEADNSTSNFYVSPEYNWAYSCSGHFLRGFTNSSDFVAKQKCGVFFNAKDASLHSKARLCPQSLTYYGFCLHEGSYNVTLHFSEIIFSKDEDLSSPGRRVFDIYIQDKLELKDFNIKEDAKGADETLTKNFTVNVTNNLLKIKLLWNGKGSQYRNTYLHGPLISAISVTSNFKVGGKSKIWIMEMALASVALGLLLLVLMWRMGWIGDRELHVNRVMLRGQSYTLKQVKDATRNFSRKNEIGKGRYGIVYKAELPDDQIVAVKKLSPEFNKVIDQLATEVYALKKLENENVVELFDGFSKGDLHLLIYRIYGKRITPTSFIRTEFRSETGMANETDFGLAKIYDEVDPYSFIQTYGKQAYMAPEYWMRKAITEAVDVFSFGIVLLEIVSGQSNATSYENHESTFLLNTAFVEHRRKRLFALVDKNISISDDGMKQAIDILELAMKCVDQSPTLRPTMIEVASELEKISNVNTSQDESVPRLVVQFV</sequence>
<gene>
    <name evidence="1" type="ORF">OWV82_012264</name>
</gene>
<evidence type="ECO:0000313" key="1">
    <source>
        <dbReference type="EMBL" id="KAJ4717366.1"/>
    </source>
</evidence>
<dbReference type="EMBL" id="CM051399">
    <property type="protein sequence ID" value="KAJ4717366.1"/>
    <property type="molecule type" value="Genomic_DNA"/>
</dbReference>
<organism evidence="1 2">
    <name type="scientific">Melia azedarach</name>
    <name type="common">Chinaberry tree</name>
    <dbReference type="NCBI Taxonomy" id="155640"/>
    <lineage>
        <taxon>Eukaryota</taxon>
        <taxon>Viridiplantae</taxon>
        <taxon>Streptophyta</taxon>
        <taxon>Embryophyta</taxon>
        <taxon>Tracheophyta</taxon>
        <taxon>Spermatophyta</taxon>
        <taxon>Magnoliopsida</taxon>
        <taxon>eudicotyledons</taxon>
        <taxon>Gunneridae</taxon>
        <taxon>Pentapetalae</taxon>
        <taxon>rosids</taxon>
        <taxon>malvids</taxon>
        <taxon>Sapindales</taxon>
        <taxon>Meliaceae</taxon>
        <taxon>Melia</taxon>
    </lineage>
</organism>
<comment type="caution">
    <text evidence="1">The sequence shown here is derived from an EMBL/GenBank/DDBJ whole genome shotgun (WGS) entry which is preliminary data.</text>
</comment>
<keyword evidence="2" id="KW-1185">Reference proteome</keyword>
<name>A0ACC1Y0V6_MELAZ</name>
<reference evidence="1 2" key="1">
    <citation type="journal article" date="2023" name="Science">
        <title>Complex scaffold remodeling in plant triterpene biosynthesis.</title>
        <authorList>
            <person name="De La Pena R."/>
            <person name="Hodgson H."/>
            <person name="Liu J.C."/>
            <person name="Stephenson M.J."/>
            <person name="Martin A.C."/>
            <person name="Owen C."/>
            <person name="Harkess A."/>
            <person name="Leebens-Mack J."/>
            <person name="Jimenez L.E."/>
            <person name="Osbourn A."/>
            <person name="Sattely E.S."/>
        </authorList>
    </citation>
    <scope>NUCLEOTIDE SEQUENCE [LARGE SCALE GENOMIC DNA]</scope>
    <source>
        <strain evidence="2">cv. JPN11</strain>
        <tissue evidence="1">Leaf</tissue>
    </source>
</reference>
<proteinExistence type="predicted"/>
<protein>
    <submittedName>
        <fullName evidence="1">LRR receptor-like kinase</fullName>
    </submittedName>
</protein>
<accession>A0ACC1Y0V6</accession>
<dbReference type="Proteomes" id="UP001164539">
    <property type="component" value="Chromosome 6"/>
</dbReference>